<dbReference type="AlphaFoldDB" id="A0A9X2HM87"/>
<dbReference type="SUPFAM" id="SSF56672">
    <property type="entry name" value="DNA/RNA polymerases"/>
    <property type="match status" value="1"/>
</dbReference>
<protein>
    <recommendedName>
        <fullName evidence="1">UmuC domain-containing protein</fullName>
    </recommendedName>
</protein>
<proteinExistence type="predicted"/>
<dbReference type="InterPro" id="IPR001126">
    <property type="entry name" value="UmuC"/>
</dbReference>
<name>A0A9X2HM87_9MICC</name>
<keyword evidence="3" id="KW-1185">Reference proteome</keyword>
<reference evidence="2" key="1">
    <citation type="submission" date="2022-06" db="EMBL/GenBank/DDBJ databases">
        <title>Rothia sp. isolated from sandalwood seedling.</title>
        <authorList>
            <person name="Tuikhar N."/>
            <person name="Kirdat K."/>
            <person name="Thorat V."/>
            <person name="Swetha P."/>
            <person name="Padma S."/>
            <person name="Sundararaj R."/>
            <person name="Yadav A."/>
        </authorList>
    </citation>
    <scope>NUCLEOTIDE SEQUENCE</scope>
    <source>
        <strain evidence="2">AR01</strain>
    </source>
</reference>
<accession>A0A9X2HM87</accession>
<comment type="caution">
    <text evidence="2">The sequence shown here is derived from an EMBL/GenBank/DDBJ whole genome shotgun (WGS) entry which is preliminary data.</text>
</comment>
<organism evidence="2 3">
    <name type="scientific">Rothia santali</name>
    <dbReference type="NCBI Taxonomy" id="2949643"/>
    <lineage>
        <taxon>Bacteria</taxon>
        <taxon>Bacillati</taxon>
        <taxon>Actinomycetota</taxon>
        <taxon>Actinomycetes</taxon>
        <taxon>Micrococcales</taxon>
        <taxon>Micrococcaceae</taxon>
        <taxon>Rothia</taxon>
    </lineage>
</organism>
<evidence type="ECO:0000313" key="3">
    <source>
        <dbReference type="Proteomes" id="UP001139502"/>
    </source>
</evidence>
<dbReference type="Proteomes" id="UP001139502">
    <property type="component" value="Unassembled WGS sequence"/>
</dbReference>
<dbReference type="GO" id="GO:0006281">
    <property type="term" value="P:DNA repair"/>
    <property type="evidence" value="ECO:0007669"/>
    <property type="project" value="InterPro"/>
</dbReference>
<evidence type="ECO:0000259" key="1">
    <source>
        <dbReference type="PROSITE" id="PS50173"/>
    </source>
</evidence>
<gene>
    <name evidence="2" type="ORF">NBM05_13150</name>
</gene>
<feature type="domain" description="UmuC" evidence="1">
    <location>
        <begin position="1"/>
        <end position="38"/>
    </location>
</feature>
<dbReference type="InterPro" id="IPR043502">
    <property type="entry name" value="DNA/RNA_pol_sf"/>
</dbReference>
<sequence>MAGRPIVVLSNNDGMTVACSTEATGLGFKKVMAWFEIK</sequence>
<dbReference type="PROSITE" id="PS50173">
    <property type="entry name" value="UMUC"/>
    <property type="match status" value="1"/>
</dbReference>
<dbReference type="EMBL" id="JANAFB010000042">
    <property type="protein sequence ID" value="MCP3426928.1"/>
    <property type="molecule type" value="Genomic_DNA"/>
</dbReference>
<evidence type="ECO:0000313" key="2">
    <source>
        <dbReference type="EMBL" id="MCP3426928.1"/>
    </source>
</evidence>